<accession>A0A9W8E9H7</accession>
<evidence type="ECO:0000313" key="3">
    <source>
        <dbReference type="EMBL" id="KAJ1981049.1"/>
    </source>
</evidence>
<dbReference type="SUPFAM" id="SSF46609">
    <property type="entry name" value="Fe,Mn superoxide dismutase (SOD), N-terminal domain"/>
    <property type="match status" value="1"/>
</dbReference>
<dbReference type="Proteomes" id="UP001151582">
    <property type="component" value="Unassembled WGS sequence"/>
</dbReference>
<comment type="function">
    <text evidence="1">Component of the mitochondrial ribosome (mitoribosome), a dedicated translation machinery responsible for the synthesis of mitochondrial genome-encoded proteins, including at least some of the essential transmembrane subunits of the mitochondrial respiratory chain. The mitoribosomes are attached to the mitochondrial inner membrane and translation products are cotranslationally integrated into the membrane.</text>
</comment>
<dbReference type="AlphaFoldDB" id="A0A9W8E9H7"/>
<feature type="domain" description="Manganese/iron superoxide dismutase C-terminal" evidence="2">
    <location>
        <begin position="51"/>
        <end position="107"/>
    </location>
</feature>
<gene>
    <name evidence="3" type="ORF">H4R34_002222</name>
</gene>
<feature type="domain" description="Manganese/iron superoxide dismutase C-terminal" evidence="2">
    <location>
        <begin position="153"/>
        <end position="198"/>
    </location>
</feature>
<dbReference type="InterPro" id="IPR019832">
    <property type="entry name" value="Mn/Fe_SOD_C"/>
</dbReference>
<dbReference type="EMBL" id="JANBQB010000140">
    <property type="protein sequence ID" value="KAJ1981049.1"/>
    <property type="molecule type" value="Genomic_DNA"/>
</dbReference>
<sequence length="206" mass="23416">TEYESCSMMTIVRKAAKQPRQAATFNYASQAWNLDFFLNSLTPETRSIPPELEAAILDEYRSLESFRDEFKNHALAIFGSGWTWLVQNKAGRLAIMNTYNAGTVLAREREDTKDASVHPDDPQATGLIEPFYKDNYYMNVGVGTILQGGASTTAMGENVPLLALNMWEHAYLREYGLDRAKYIDNFFQTVNWDLVASRIPRVTRQI</sequence>
<dbReference type="Gene3D" id="3.55.40.20">
    <property type="entry name" value="Iron/manganese superoxide dismutase, C-terminal domain"/>
    <property type="match status" value="1"/>
</dbReference>
<evidence type="ECO:0000313" key="4">
    <source>
        <dbReference type="Proteomes" id="UP001151582"/>
    </source>
</evidence>
<name>A0A9W8E9H7_9FUNG</name>
<dbReference type="SUPFAM" id="SSF54719">
    <property type="entry name" value="Fe,Mn superoxide dismutase (SOD), C-terminal domain"/>
    <property type="match status" value="1"/>
</dbReference>
<evidence type="ECO:0000256" key="1">
    <source>
        <dbReference type="ARBA" id="ARBA00037226"/>
    </source>
</evidence>
<dbReference type="GO" id="GO:0046872">
    <property type="term" value="F:metal ion binding"/>
    <property type="evidence" value="ECO:0007669"/>
    <property type="project" value="InterPro"/>
</dbReference>
<dbReference type="GO" id="GO:0004784">
    <property type="term" value="F:superoxide dismutase activity"/>
    <property type="evidence" value="ECO:0007669"/>
    <property type="project" value="InterPro"/>
</dbReference>
<proteinExistence type="predicted"/>
<organism evidence="3 4">
    <name type="scientific">Dimargaris verticillata</name>
    <dbReference type="NCBI Taxonomy" id="2761393"/>
    <lineage>
        <taxon>Eukaryota</taxon>
        <taxon>Fungi</taxon>
        <taxon>Fungi incertae sedis</taxon>
        <taxon>Zoopagomycota</taxon>
        <taxon>Kickxellomycotina</taxon>
        <taxon>Dimargaritomycetes</taxon>
        <taxon>Dimargaritales</taxon>
        <taxon>Dimargaritaceae</taxon>
        <taxon>Dimargaris</taxon>
    </lineage>
</organism>
<dbReference type="InterPro" id="IPR036314">
    <property type="entry name" value="SOD_C_sf"/>
</dbReference>
<dbReference type="InterPro" id="IPR036324">
    <property type="entry name" value="Mn/Fe_SOD_N_sf"/>
</dbReference>
<dbReference type="PANTHER" id="PTHR43595">
    <property type="entry name" value="37S RIBOSOMAL PROTEIN S26, MITOCHONDRIAL"/>
    <property type="match status" value="1"/>
</dbReference>
<feature type="non-terminal residue" evidence="3">
    <location>
        <position position="1"/>
    </location>
</feature>
<dbReference type="PANTHER" id="PTHR43595:SF2">
    <property type="entry name" value="SMALL RIBOSOMAL SUBUNIT PROTEIN MS42"/>
    <property type="match status" value="1"/>
</dbReference>
<protein>
    <recommendedName>
        <fullName evidence="2">Manganese/iron superoxide dismutase C-terminal domain-containing protein</fullName>
    </recommendedName>
</protein>
<keyword evidence="4" id="KW-1185">Reference proteome</keyword>
<dbReference type="GO" id="GO:0005737">
    <property type="term" value="C:cytoplasm"/>
    <property type="evidence" value="ECO:0007669"/>
    <property type="project" value="TreeGrafter"/>
</dbReference>
<dbReference type="Pfam" id="PF02777">
    <property type="entry name" value="Sod_Fe_C"/>
    <property type="match status" value="2"/>
</dbReference>
<reference evidence="3" key="1">
    <citation type="submission" date="2022-07" db="EMBL/GenBank/DDBJ databases">
        <title>Phylogenomic reconstructions and comparative analyses of Kickxellomycotina fungi.</title>
        <authorList>
            <person name="Reynolds N.K."/>
            <person name="Stajich J.E."/>
            <person name="Barry K."/>
            <person name="Grigoriev I.V."/>
            <person name="Crous P."/>
            <person name="Smith M.E."/>
        </authorList>
    </citation>
    <scope>NUCLEOTIDE SEQUENCE</scope>
    <source>
        <strain evidence="3">RSA 567</strain>
    </source>
</reference>
<evidence type="ECO:0000259" key="2">
    <source>
        <dbReference type="Pfam" id="PF02777"/>
    </source>
</evidence>
<comment type="caution">
    <text evidence="3">The sequence shown here is derived from an EMBL/GenBank/DDBJ whole genome shotgun (WGS) entry which is preliminary data.</text>
</comment>
<dbReference type="OrthoDB" id="275227at2759"/>